<evidence type="ECO:0000259" key="4">
    <source>
        <dbReference type="SMART" id="SM00479"/>
    </source>
</evidence>
<dbReference type="InterPro" id="IPR012337">
    <property type="entry name" value="RNaseH-like_sf"/>
</dbReference>
<keyword evidence="2" id="KW-0677">Repeat</keyword>
<organism evidence="5 6">
    <name type="scientific">Natronoflexus pectinivorans</name>
    <dbReference type="NCBI Taxonomy" id="682526"/>
    <lineage>
        <taxon>Bacteria</taxon>
        <taxon>Pseudomonadati</taxon>
        <taxon>Bacteroidota</taxon>
        <taxon>Bacteroidia</taxon>
        <taxon>Marinilabiliales</taxon>
        <taxon>Marinilabiliaceae</taxon>
        <taxon>Natronoflexus</taxon>
    </lineage>
</organism>
<dbReference type="InterPro" id="IPR036397">
    <property type="entry name" value="RNaseH_sf"/>
</dbReference>
<dbReference type="CDD" id="cd06127">
    <property type="entry name" value="DEDDh"/>
    <property type="match status" value="1"/>
</dbReference>
<dbReference type="Proteomes" id="UP000295221">
    <property type="component" value="Unassembled WGS sequence"/>
</dbReference>
<evidence type="ECO:0000256" key="2">
    <source>
        <dbReference type="ARBA" id="ARBA00022737"/>
    </source>
</evidence>
<feature type="domain" description="Exonuclease" evidence="4">
    <location>
        <begin position="282"/>
        <end position="470"/>
    </location>
</feature>
<name>A0A4R2GFZ7_9BACT</name>
<dbReference type="PANTHER" id="PTHR46614:SF1">
    <property type="entry name" value="MORN REPEAT-CONTAINING PROTEIN 4"/>
    <property type="match status" value="1"/>
</dbReference>
<dbReference type="Gene3D" id="2.20.110.10">
    <property type="entry name" value="Histone H3 K4-specific methyltransferase SET7/9 N-terminal domain"/>
    <property type="match status" value="5"/>
</dbReference>
<evidence type="ECO:0000256" key="3">
    <source>
        <dbReference type="ARBA" id="ARBA00023273"/>
    </source>
</evidence>
<keyword evidence="6" id="KW-1185">Reference proteome</keyword>
<dbReference type="SUPFAM" id="SSF53098">
    <property type="entry name" value="Ribonuclease H-like"/>
    <property type="match status" value="1"/>
</dbReference>
<evidence type="ECO:0000313" key="5">
    <source>
        <dbReference type="EMBL" id="TCO06973.1"/>
    </source>
</evidence>
<dbReference type="GO" id="GO:0042995">
    <property type="term" value="C:cell projection"/>
    <property type="evidence" value="ECO:0007669"/>
    <property type="project" value="UniProtKB-SubCell"/>
</dbReference>
<dbReference type="OrthoDB" id="9804290at2"/>
<dbReference type="PANTHER" id="PTHR46614">
    <property type="entry name" value="MORN REPEAT-CONTAINING PROTEIN 4"/>
    <property type="match status" value="1"/>
</dbReference>
<dbReference type="EMBL" id="SLWK01000011">
    <property type="protein sequence ID" value="TCO06973.1"/>
    <property type="molecule type" value="Genomic_DNA"/>
</dbReference>
<dbReference type="InterPro" id="IPR052315">
    <property type="entry name" value="MORN4"/>
</dbReference>
<comment type="subcellular location">
    <subcellularLocation>
        <location evidence="1">Cell projection</location>
    </subcellularLocation>
</comment>
<dbReference type="InterPro" id="IPR003409">
    <property type="entry name" value="MORN"/>
</dbReference>
<keyword evidence="3" id="KW-0966">Cell projection</keyword>
<sequence>MDINKPTPIEERYSGEFQDILFEGFGIKRFSEGHKYLGEFKNGEFNGKGALSAPKYGEEYEGEFKDGVYHGKGQLTLSTGAVYRGDFVDNEYHGQGVLSFSDGRRYEGQFVDSEFNGHGTLIFPDGKKYVGEFEDDEFNGNGVLSYPDGRIYKGEFRDGKPDGSGVLIHTDGYKYVGQFKKGLRYGSATIISPDGCRYVGEVTAGYYHGKGILRHPNGLEYIGEFAYNKYNGRGILSCPEGRVFDGFFLEGEFLKEGQNSSFESDREMDCDKNNETSRADITYLFFDAETTGLPKDYKASATDLNNWPRLVQLAYIVFNASGEKIDEGDFLVKPEGFLIPPEATKVHGITTEQAQMEGVDIATVLDKFRSLVEDADFLVAHNISYDQKVVGAEFLRHGYENVLSKKNQICTMNSTIEFCAIKNKYGYKWPSLSELYFKLFETGFSDVHNASADASATAKCFWELRRRNIL</sequence>
<dbReference type="InterPro" id="IPR013520">
    <property type="entry name" value="Ribonucl_H"/>
</dbReference>
<accession>A0A4R2GFZ7</accession>
<dbReference type="SMART" id="SM00698">
    <property type="entry name" value="MORN"/>
    <property type="match status" value="10"/>
</dbReference>
<evidence type="ECO:0000313" key="6">
    <source>
        <dbReference type="Proteomes" id="UP000295221"/>
    </source>
</evidence>
<dbReference type="Gene3D" id="3.30.420.10">
    <property type="entry name" value="Ribonuclease H-like superfamily/Ribonuclease H"/>
    <property type="match status" value="1"/>
</dbReference>
<dbReference type="AlphaFoldDB" id="A0A4R2GFZ7"/>
<dbReference type="SUPFAM" id="SSF82185">
    <property type="entry name" value="Histone H3 K4-specific methyltransferase SET7/9 N-terminal domain"/>
    <property type="match status" value="2"/>
</dbReference>
<reference evidence="5 6" key="1">
    <citation type="submission" date="2019-03" db="EMBL/GenBank/DDBJ databases">
        <title>Genomic Encyclopedia of Type Strains, Phase IV (KMG-IV): sequencing the most valuable type-strain genomes for metagenomic binning, comparative biology and taxonomic classification.</title>
        <authorList>
            <person name="Goeker M."/>
        </authorList>
    </citation>
    <scope>NUCLEOTIDE SEQUENCE [LARGE SCALE GENOMIC DNA]</scope>
    <source>
        <strain evidence="5 6">DSM 24179</strain>
    </source>
</reference>
<comment type="caution">
    <text evidence="5">The sequence shown here is derived from an EMBL/GenBank/DDBJ whole genome shotgun (WGS) entry which is preliminary data.</text>
</comment>
<dbReference type="Pfam" id="PF00929">
    <property type="entry name" value="RNase_T"/>
    <property type="match status" value="1"/>
</dbReference>
<protein>
    <recommendedName>
        <fullName evidence="4">Exonuclease domain-containing protein</fullName>
    </recommendedName>
</protein>
<dbReference type="Pfam" id="PF02493">
    <property type="entry name" value="MORN"/>
    <property type="match status" value="10"/>
</dbReference>
<evidence type="ECO:0000256" key="1">
    <source>
        <dbReference type="ARBA" id="ARBA00004316"/>
    </source>
</evidence>
<proteinExistence type="predicted"/>
<dbReference type="RefSeq" id="WP_132434557.1">
    <property type="nucleotide sequence ID" value="NZ_SLWK01000011.1"/>
</dbReference>
<dbReference type="GO" id="GO:0004527">
    <property type="term" value="F:exonuclease activity"/>
    <property type="evidence" value="ECO:0007669"/>
    <property type="project" value="UniProtKB-ARBA"/>
</dbReference>
<gene>
    <name evidence="5" type="ORF">EV194_11193</name>
</gene>
<dbReference type="GO" id="GO:0006259">
    <property type="term" value="P:DNA metabolic process"/>
    <property type="evidence" value="ECO:0007669"/>
    <property type="project" value="UniProtKB-ARBA"/>
</dbReference>
<dbReference type="GO" id="GO:0003676">
    <property type="term" value="F:nucleic acid binding"/>
    <property type="evidence" value="ECO:0007669"/>
    <property type="project" value="InterPro"/>
</dbReference>
<dbReference type="GO" id="GO:0048678">
    <property type="term" value="P:response to axon injury"/>
    <property type="evidence" value="ECO:0007669"/>
    <property type="project" value="TreeGrafter"/>
</dbReference>
<dbReference type="SMART" id="SM00479">
    <property type="entry name" value="EXOIII"/>
    <property type="match status" value="1"/>
</dbReference>